<reference evidence="1 2" key="1">
    <citation type="submission" date="2019-08" db="EMBL/GenBank/DDBJ databases">
        <title>Genomic characterization of a novel candidate phylum (ARYD3) from a high temperature, high salinity tertiary oil reservoir in north central Oklahoma, USA.</title>
        <authorList>
            <person name="Youssef N.H."/>
            <person name="Yadav A."/>
            <person name="Elshahed M.S."/>
        </authorList>
    </citation>
    <scope>NUCLEOTIDE SEQUENCE [LARGE SCALE GENOMIC DNA]</scope>
    <source>
        <strain evidence="1">ARYD1</strain>
    </source>
</reference>
<dbReference type="InterPro" id="IPR007456">
    <property type="entry name" value="Smg"/>
</dbReference>
<dbReference type="RefSeq" id="WP_303701322.1">
    <property type="nucleotide sequence ID" value="NZ_VSIV01000182.1"/>
</dbReference>
<evidence type="ECO:0000313" key="1">
    <source>
        <dbReference type="EMBL" id="TYB33165.1"/>
    </source>
</evidence>
<name>A0A5D0MMJ1_FLESI</name>
<accession>A0A5D0MMJ1</accession>
<evidence type="ECO:0000313" key="2">
    <source>
        <dbReference type="Proteomes" id="UP000323337"/>
    </source>
</evidence>
<sequence length="141" mass="16639">MDKIVIALNLIIDYIDTDEIVNEKDITDYLQNTGFDDYEIRQTLSILNFGVYDSPKAMRIFTVPEKNKITEKALQYLQKLNMAGILDFITLDEIIDKSLESSDQKIDVEQIKQIALYTLLEKKSYIFKNDYERDEEDYYIQ</sequence>
<comment type="caution">
    <text evidence="1">The sequence shown here is derived from an EMBL/GenBank/DDBJ whole genome shotgun (WGS) entry which is preliminary data.</text>
</comment>
<dbReference type="Pfam" id="PF04361">
    <property type="entry name" value="DUF494"/>
    <property type="match status" value="1"/>
</dbReference>
<dbReference type="AlphaFoldDB" id="A0A5D0MMJ1"/>
<dbReference type="EMBL" id="VSIV01000182">
    <property type="protein sequence ID" value="TYB33165.1"/>
    <property type="molecule type" value="Genomic_DNA"/>
</dbReference>
<organism evidence="1 2">
    <name type="scientific">Flexistipes sinusarabici</name>
    <dbReference type="NCBI Taxonomy" id="2352"/>
    <lineage>
        <taxon>Bacteria</taxon>
        <taxon>Pseudomonadati</taxon>
        <taxon>Deferribacterota</taxon>
        <taxon>Deferribacteres</taxon>
        <taxon>Deferribacterales</taxon>
        <taxon>Flexistipitaceae</taxon>
        <taxon>Flexistipes</taxon>
    </lineage>
</organism>
<dbReference type="Proteomes" id="UP000323337">
    <property type="component" value="Unassembled WGS sequence"/>
</dbReference>
<protein>
    <submittedName>
        <fullName evidence="1">DUF494 domain-containing protein</fullName>
    </submittedName>
</protein>
<gene>
    <name evidence="1" type="ORF">FXF49_07730</name>
</gene>
<proteinExistence type="predicted"/>